<evidence type="ECO:0000256" key="3">
    <source>
        <dbReference type="ARBA" id="ARBA00022777"/>
    </source>
</evidence>
<dbReference type="CDD" id="cd16935">
    <property type="entry name" value="HATPase_AgrC-ComD-like"/>
    <property type="match status" value="1"/>
</dbReference>
<feature type="transmembrane region" description="Helical" evidence="4">
    <location>
        <begin position="198"/>
        <end position="217"/>
    </location>
</feature>
<dbReference type="Pfam" id="PF14501">
    <property type="entry name" value="HATPase_c_5"/>
    <property type="match status" value="1"/>
</dbReference>
<dbReference type="Proteomes" id="UP001454086">
    <property type="component" value="Unassembled WGS sequence"/>
</dbReference>
<keyword evidence="4" id="KW-0812">Transmembrane</keyword>
<keyword evidence="2" id="KW-0808">Transferase</keyword>
<evidence type="ECO:0000259" key="6">
    <source>
        <dbReference type="Pfam" id="PF14689"/>
    </source>
</evidence>
<organism evidence="7 8">
    <name type="scientific">Enterocloster hominis</name>
    <name type="common">ex Hitch et al. 2024</name>
    <dbReference type="NCBI Taxonomy" id="1917870"/>
    <lineage>
        <taxon>Bacteria</taxon>
        <taxon>Bacillati</taxon>
        <taxon>Bacillota</taxon>
        <taxon>Clostridia</taxon>
        <taxon>Lachnospirales</taxon>
        <taxon>Lachnospiraceae</taxon>
        <taxon>Enterocloster</taxon>
    </lineage>
</organism>
<feature type="transmembrane region" description="Helical" evidence="4">
    <location>
        <begin position="39"/>
        <end position="59"/>
    </location>
</feature>
<evidence type="ECO:0000256" key="4">
    <source>
        <dbReference type="SAM" id="Phobius"/>
    </source>
</evidence>
<dbReference type="RefSeq" id="WP_349118718.1">
    <property type="nucleotide sequence ID" value="NZ_JBBMFM010000183.1"/>
</dbReference>
<evidence type="ECO:0000256" key="2">
    <source>
        <dbReference type="ARBA" id="ARBA00022679"/>
    </source>
</evidence>
<keyword evidence="8" id="KW-1185">Reference proteome</keyword>
<keyword evidence="4" id="KW-0472">Membrane</keyword>
<feature type="domain" description="SpoOB alpha-helical" evidence="6">
    <location>
        <begin position="248"/>
        <end position="298"/>
    </location>
</feature>
<protein>
    <submittedName>
        <fullName evidence="7">GHKL domain-containing protein</fullName>
    </submittedName>
</protein>
<dbReference type="InterPro" id="IPR039506">
    <property type="entry name" value="SPOB_a"/>
</dbReference>
<feature type="transmembrane region" description="Helical" evidence="4">
    <location>
        <begin position="96"/>
        <end position="118"/>
    </location>
</feature>
<dbReference type="Gene3D" id="3.30.565.10">
    <property type="entry name" value="Histidine kinase-like ATPase, C-terminal domain"/>
    <property type="match status" value="1"/>
</dbReference>
<evidence type="ECO:0000313" key="8">
    <source>
        <dbReference type="Proteomes" id="UP001454086"/>
    </source>
</evidence>
<feature type="transmembrane region" description="Helical" evidence="4">
    <location>
        <begin position="130"/>
        <end position="148"/>
    </location>
</feature>
<dbReference type="EMBL" id="JBBMFM010000183">
    <property type="protein sequence ID" value="MEQ2428467.1"/>
    <property type="molecule type" value="Genomic_DNA"/>
</dbReference>
<dbReference type="SUPFAM" id="SSF55874">
    <property type="entry name" value="ATPase domain of HSP90 chaperone/DNA topoisomerase II/histidine kinase"/>
    <property type="match status" value="1"/>
</dbReference>
<evidence type="ECO:0000259" key="5">
    <source>
        <dbReference type="Pfam" id="PF14501"/>
    </source>
</evidence>
<feature type="transmembrane region" description="Helical" evidence="4">
    <location>
        <begin position="168"/>
        <end position="186"/>
    </location>
</feature>
<keyword evidence="1" id="KW-0597">Phosphoprotein</keyword>
<evidence type="ECO:0000256" key="1">
    <source>
        <dbReference type="ARBA" id="ARBA00022553"/>
    </source>
</evidence>
<dbReference type="Pfam" id="PF14689">
    <property type="entry name" value="SPOB_a"/>
    <property type="match status" value="1"/>
</dbReference>
<dbReference type="InterPro" id="IPR032834">
    <property type="entry name" value="NatK-like_C"/>
</dbReference>
<dbReference type="InterPro" id="IPR036890">
    <property type="entry name" value="HATPase_C_sf"/>
</dbReference>
<reference evidence="7 8" key="1">
    <citation type="submission" date="2024-03" db="EMBL/GenBank/DDBJ databases">
        <title>Human intestinal bacterial collection.</title>
        <authorList>
            <person name="Pauvert C."/>
            <person name="Hitch T.C.A."/>
            <person name="Clavel T."/>
        </authorList>
    </citation>
    <scope>NUCLEOTIDE SEQUENCE [LARGE SCALE GENOMIC DNA]</scope>
    <source>
        <strain evidence="7 8">CLA-SR-H021</strain>
    </source>
</reference>
<dbReference type="PANTHER" id="PTHR40448">
    <property type="entry name" value="TWO-COMPONENT SENSOR HISTIDINE KINASE"/>
    <property type="match status" value="1"/>
</dbReference>
<keyword evidence="3" id="KW-0418">Kinase</keyword>
<feature type="transmembrane region" description="Helical" evidence="4">
    <location>
        <begin position="6"/>
        <end position="27"/>
    </location>
</feature>
<dbReference type="PANTHER" id="PTHR40448:SF1">
    <property type="entry name" value="TWO-COMPONENT SENSOR HISTIDINE KINASE"/>
    <property type="match status" value="1"/>
</dbReference>
<comment type="caution">
    <text evidence="7">The sequence shown here is derived from an EMBL/GenBank/DDBJ whole genome shotgun (WGS) entry which is preliminary data.</text>
</comment>
<proteinExistence type="predicted"/>
<gene>
    <name evidence="7" type="ORF">WMQ36_26260</name>
</gene>
<name>A0ABV1DDK9_9FIRM</name>
<dbReference type="SUPFAM" id="SSF55890">
    <property type="entry name" value="Sporulation response regulatory protein Spo0B"/>
    <property type="match status" value="1"/>
</dbReference>
<feature type="domain" description="Sensor histidine kinase NatK-like C-terminal" evidence="5">
    <location>
        <begin position="341"/>
        <end position="440"/>
    </location>
</feature>
<sequence length="445" mass="50639">MYPVNILLVCTILAELLYVILPFLFTFRKEWRYSASKITGILLGYLFFVCLLNCAALNFSRERIYLPWSCIIMLSHVLVCRWMVKTDLKVTVYSLFLFKNFVDISTFIAGMLDISWNIPANTATISSAGFAYQLLFLTLIVSSAYYLLHGHLIQAVEYTRPLPVWSRLVSIPVLFFVVYHFDVGYITPKQFMATHTNAFFSVICWMVCIYTVHYVTLRILSRLAQSYAASEQYRTTRLLAGVQTSQMATLQYNLDQLKKTRHDYRHHLITIKGLLEEQKPDCALEYINEYLGSFEALSTVQYCSNISSNAILNYYIHLARNQGIGVETSISLPEALPMPDTDFCTILGNLLSNAVEACERQTSGIPSIAINIGQAGKSMIALSIRNTYTHAIRLKDGRFLSSKRDDLGTGTSSVRYLVERYHGILKFTYENGIFEASLLLNPLMK</sequence>
<feature type="transmembrane region" description="Helical" evidence="4">
    <location>
        <begin position="65"/>
        <end position="84"/>
    </location>
</feature>
<accession>A0ABV1DDK9</accession>
<evidence type="ECO:0000313" key="7">
    <source>
        <dbReference type="EMBL" id="MEQ2428467.1"/>
    </source>
</evidence>
<dbReference type="InterPro" id="IPR016120">
    <property type="entry name" value="Sig_transdc_His_kin_SpoOB"/>
</dbReference>
<keyword evidence="4" id="KW-1133">Transmembrane helix</keyword>